<dbReference type="AlphaFoldDB" id="A0A3Q3M9A1"/>
<evidence type="ECO:0000256" key="2">
    <source>
        <dbReference type="ARBA" id="ARBA00022723"/>
    </source>
</evidence>
<dbReference type="GO" id="GO:0005509">
    <property type="term" value="F:calcium ion binding"/>
    <property type="evidence" value="ECO:0007669"/>
    <property type="project" value="InterPro"/>
</dbReference>
<dbReference type="InterPro" id="IPR013787">
    <property type="entry name" value="S100_Ca-bd_sub"/>
</dbReference>
<reference evidence="7" key="2">
    <citation type="submission" date="2025-09" db="UniProtKB">
        <authorList>
            <consortium name="Ensembl"/>
        </authorList>
    </citation>
    <scope>IDENTIFICATION</scope>
</reference>
<reference evidence="7" key="1">
    <citation type="submission" date="2025-08" db="UniProtKB">
        <authorList>
            <consortium name="Ensembl"/>
        </authorList>
    </citation>
    <scope>IDENTIFICATION</scope>
</reference>
<evidence type="ECO:0000313" key="7">
    <source>
        <dbReference type="Ensembl" id="ENSMAMP00000019291.2"/>
    </source>
</evidence>
<dbReference type="PROSITE" id="PS00303">
    <property type="entry name" value="S100_CABP"/>
    <property type="match status" value="1"/>
</dbReference>
<dbReference type="GO" id="GO:0046914">
    <property type="term" value="F:transition metal ion binding"/>
    <property type="evidence" value="ECO:0007669"/>
    <property type="project" value="InterPro"/>
</dbReference>
<evidence type="ECO:0000313" key="8">
    <source>
        <dbReference type="Proteomes" id="UP000261640"/>
    </source>
</evidence>
<dbReference type="SMART" id="SM01394">
    <property type="entry name" value="S_100"/>
    <property type="match status" value="1"/>
</dbReference>
<organism evidence="7 8">
    <name type="scientific">Mastacembelus armatus</name>
    <name type="common">zig-zag eel</name>
    <dbReference type="NCBI Taxonomy" id="205130"/>
    <lineage>
        <taxon>Eukaryota</taxon>
        <taxon>Metazoa</taxon>
        <taxon>Chordata</taxon>
        <taxon>Craniata</taxon>
        <taxon>Vertebrata</taxon>
        <taxon>Euteleostomi</taxon>
        <taxon>Actinopterygii</taxon>
        <taxon>Neopterygii</taxon>
        <taxon>Teleostei</taxon>
        <taxon>Neoteleostei</taxon>
        <taxon>Acanthomorphata</taxon>
        <taxon>Anabantaria</taxon>
        <taxon>Synbranchiformes</taxon>
        <taxon>Mastacembelidae</taxon>
        <taxon>Mastacembelus</taxon>
    </lineage>
</organism>
<evidence type="ECO:0000256" key="4">
    <source>
        <dbReference type="ARBA" id="ARBA00022837"/>
    </source>
</evidence>
<dbReference type="Proteomes" id="UP000261640">
    <property type="component" value="Unplaced"/>
</dbReference>
<name>A0A3Q3M9A1_9TELE</name>
<keyword evidence="3" id="KW-0677">Repeat</keyword>
<evidence type="ECO:0000256" key="3">
    <source>
        <dbReference type="ARBA" id="ARBA00022737"/>
    </source>
</evidence>
<dbReference type="GeneTree" id="ENSGT00940000160475"/>
<proteinExistence type="inferred from homology"/>
<dbReference type="PANTHER" id="PTHR11639:SF134">
    <property type="entry name" value="PROTEIN S100-A1-RELATED"/>
    <property type="match status" value="1"/>
</dbReference>
<dbReference type="SMART" id="SM00054">
    <property type="entry name" value="EFh"/>
    <property type="match status" value="1"/>
</dbReference>
<dbReference type="InterPro" id="IPR011992">
    <property type="entry name" value="EF-hand-dom_pair"/>
</dbReference>
<evidence type="ECO:0000256" key="5">
    <source>
        <dbReference type="RuleBase" id="RU361184"/>
    </source>
</evidence>
<dbReference type="InterPro" id="IPR018247">
    <property type="entry name" value="EF_Hand_1_Ca_BS"/>
</dbReference>
<dbReference type="Gene3D" id="1.10.238.10">
    <property type="entry name" value="EF-hand"/>
    <property type="match status" value="1"/>
</dbReference>
<sequence>MKKVSTLTNAMVSLTEVFHKYSGKEGDKNKLSKGELKALFKAELGDMLNDPKDPAAVDKFMKELDVNKDGEVDFEEFSILFAALTMSCNEFFETKGK</sequence>
<keyword evidence="2 5" id="KW-0479">Metal-binding</keyword>
<dbReference type="PANTHER" id="PTHR11639">
    <property type="entry name" value="S100 CALCIUM-BINDING PROTEIN"/>
    <property type="match status" value="1"/>
</dbReference>
<dbReference type="Ensembl" id="ENSMAMT00000019791.2">
    <property type="protein sequence ID" value="ENSMAMP00000019291.2"/>
    <property type="gene ID" value="ENSMAMG00000012751.2"/>
</dbReference>
<dbReference type="SUPFAM" id="SSF47473">
    <property type="entry name" value="EF-hand"/>
    <property type="match status" value="1"/>
</dbReference>
<dbReference type="InterPro" id="IPR001751">
    <property type="entry name" value="S100/CaBP7/8-like_CS"/>
</dbReference>
<comment type="similarity">
    <text evidence="1 5">Belongs to the S-100 family.</text>
</comment>
<feature type="domain" description="EF-hand" evidence="6">
    <location>
        <begin position="52"/>
        <end position="87"/>
    </location>
</feature>
<evidence type="ECO:0000256" key="1">
    <source>
        <dbReference type="ARBA" id="ARBA00007323"/>
    </source>
</evidence>
<dbReference type="InterPro" id="IPR002048">
    <property type="entry name" value="EF_hand_dom"/>
</dbReference>
<evidence type="ECO:0000259" key="6">
    <source>
        <dbReference type="PROSITE" id="PS50222"/>
    </source>
</evidence>
<dbReference type="Pfam" id="PF01023">
    <property type="entry name" value="S_100"/>
    <property type="match status" value="1"/>
</dbReference>
<dbReference type="PROSITE" id="PS50222">
    <property type="entry name" value="EF_HAND_2"/>
    <property type="match status" value="1"/>
</dbReference>
<dbReference type="InterPro" id="IPR034325">
    <property type="entry name" value="S-100_dom"/>
</dbReference>
<dbReference type="PROSITE" id="PS00018">
    <property type="entry name" value="EF_HAND_1"/>
    <property type="match status" value="1"/>
</dbReference>
<dbReference type="CDD" id="cd00213">
    <property type="entry name" value="S-100"/>
    <property type="match status" value="1"/>
</dbReference>
<dbReference type="FunFam" id="1.10.238.10:FF:000044">
    <property type="entry name" value="Protein S100"/>
    <property type="match status" value="1"/>
</dbReference>
<accession>A0A3Q3M9A1</accession>
<keyword evidence="4 5" id="KW-0106">Calcium</keyword>
<keyword evidence="8" id="KW-1185">Reference proteome</keyword>
<protein>
    <recommendedName>
        <fullName evidence="5">Protein S100</fullName>
    </recommendedName>
    <alternativeName>
        <fullName evidence="5">S100 calcium-binding protein</fullName>
    </alternativeName>
</protein>
<dbReference type="GO" id="GO:0048306">
    <property type="term" value="F:calcium-dependent protein binding"/>
    <property type="evidence" value="ECO:0007669"/>
    <property type="project" value="TreeGrafter"/>
</dbReference>
<dbReference type="Pfam" id="PF00036">
    <property type="entry name" value="EF-hand_1"/>
    <property type="match status" value="1"/>
</dbReference>